<dbReference type="SUPFAM" id="SSF52042">
    <property type="entry name" value="Ribosomal protein L32e"/>
    <property type="match status" value="1"/>
</dbReference>
<dbReference type="GO" id="GO:0003735">
    <property type="term" value="F:structural constituent of ribosome"/>
    <property type="evidence" value="ECO:0007669"/>
    <property type="project" value="InterPro"/>
</dbReference>
<keyword evidence="3" id="KW-0687">Ribonucleoprotein</keyword>
<proteinExistence type="inferred from homology"/>
<dbReference type="PROSITE" id="PS00580">
    <property type="entry name" value="RIBOSOMAL_L32E"/>
    <property type="match status" value="1"/>
</dbReference>
<dbReference type="InterPro" id="IPR036351">
    <property type="entry name" value="Ribosomal_eL32_sf"/>
</dbReference>
<dbReference type="NCBIfam" id="NF006332">
    <property type="entry name" value="PRK08562.1"/>
    <property type="match status" value="1"/>
</dbReference>
<dbReference type="PANTHER" id="PTHR23413:SF1">
    <property type="entry name" value="RIBOSOMAL PROTEIN L32"/>
    <property type="match status" value="1"/>
</dbReference>
<evidence type="ECO:0000256" key="3">
    <source>
        <dbReference type="ARBA" id="ARBA00023274"/>
    </source>
</evidence>
<evidence type="ECO:0000313" key="6">
    <source>
        <dbReference type="EMBL" id="HDS10699.1"/>
    </source>
</evidence>
<comment type="similarity">
    <text evidence="1">Belongs to the eukaryotic ribosomal protein eL32 family.</text>
</comment>
<organism evidence="6">
    <name type="scientific">Fervidicoccus fontis</name>
    <dbReference type="NCBI Taxonomy" id="683846"/>
    <lineage>
        <taxon>Archaea</taxon>
        <taxon>Thermoproteota</taxon>
        <taxon>Thermoprotei</taxon>
        <taxon>Fervidicoccales</taxon>
        <taxon>Fervidicoccaceae</taxon>
        <taxon>Fervidicoccus</taxon>
    </lineage>
</organism>
<dbReference type="EMBL" id="DSDY01000116">
    <property type="protein sequence ID" value="HDS10699.1"/>
    <property type="molecule type" value="Genomic_DNA"/>
</dbReference>
<dbReference type="InterPro" id="IPR023654">
    <property type="entry name" value="Ribosomal_eL32_arc"/>
</dbReference>
<dbReference type="InterPro" id="IPR018263">
    <property type="entry name" value="Ribosomal_eL32_CS"/>
</dbReference>
<evidence type="ECO:0000256" key="5">
    <source>
        <dbReference type="ARBA" id="ARBA00035377"/>
    </source>
</evidence>
<protein>
    <recommendedName>
        <fullName evidence="4">Large ribosomal subunit protein eL32</fullName>
    </recommendedName>
    <alternativeName>
        <fullName evidence="5">50S ribosomal protein L32e</fullName>
    </alternativeName>
</protein>
<keyword evidence="2 6" id="KW-0689">Ribosomal protein</keyword>
<dbReference type="Pfam" id="PF01655">
    <property type="entry name" value="Ribosomal_L32e"/>
    <property type="match status" value="1"/>
</dbReference>
<reference evidence="6" key="1">
    <citation type="journal article" date="2020" name="mSystems">
        <title>Genome- and Community-Level Interaction Insights into Carbon Utilization and Element Cycling Functions of Hydrothermarchaeota in Hydrothermal Sediment.</title>
        <authorList>
            <person name="Zhou Z."/>
            <person name="Liu Y."/>
            <person name="Xu W."/>
            <person name="Pan J."/>
            <person name="Luo Z.H."/>
            <person name="Li M."/>
        </authorList>
    </citation>
    <scope>NUCLEOTIDE SEQUENCE [LARGE SCALE GENOMIC DNA]</scope>
    <source>
        <strain evidence="6">SpSt-123</strain>
    </source>
</reference>
<dbReference type="PANTHER" id="PTHR23413">
    <property type="entry name" value="60S RIBOSOMAL PROTEIN L32 AND DNA-DIRECTED RNA POLYMERASE II, SUBUNIT N"/>
    <property type="match status" value="1"/>
</dbReference>
<name>A0A7C1E1Q0_9CREN</name>
<comment type="caution">
    <text evidence="6">The sequence shown here is derived from an EMBL/GenBank/DDBJ whole genome shotgun (WGS) entry which is preliminary data.</text>
</comment>
<evidence type="ECO:0000256" key="1">
    <source>
        <dbReference type="ARBA" id="ARBA00008431"/>
    </source>
</evidence>
<dbReference type="SMART" id="SM01393">
    <property type="entry name" value="Ribosomal_L32e"/>
    <property type="match status" value="1"/>
</dbReference>
<dbReference type="InterPro" id="IPR001515">
    <property type="entry name" value="Ribosomal_eL32"/>
</dbReference>
<accession>A0A7C1E1Q0</accession>
<evidence type="ECO:0000256" key="2">
    <source>
        <dbReference type="ARBA" id="ARBA00022980"/>
    </source>
</evidence>
<dbReference type="GO" id="GO:0022625">
    <property type="term" value="C:cytosolic large ribosomal subunit"/>
    <property type="evidence" value="ECO:0007669"/>
    <property type="project" value="TreeGrafter"/>
</dbReference>
<sequence length="128" mass="14799">MGPKELADLRRKLLKDNPIFKRRLYDRLSKFQNQDAWRKPKGRDNKMRLQKKGYPPIVKVGYRNAEVIRGIPPSGYVPVVIHSEKDLEGLDPNKHIVYIGHTVGLRKRIALEKLAFEKGFKIANAKVL</sequence>
<dbReference type="GO" id="GO:0006412">
    <property type="term" value="P:translation"/>
    <property type="evidence" value="ECO:0007669"/>
    <property type="project" value="InterPro"/>
</dbReference>
<evidence type="ECO:0000256" key="4">
    <source>
        <dbReference type="ARBA" id="ARBA00035229"/>
    </source>
</evidence>
<gene>
    <name evidence="6" type="ORF">ENO04_03670</name>
</gene>
<dbReference type="AlphaFoldDB" id="A0A7C1E1Q0"/>